<name>A0AAW1PX78_9CHLO</name>
<gene>
    <name evidence="8" type="ORF">WJX72_005174</name>
</gene>
<keyword evidence="3" id="KW-0547">Nucleotide-binding</keyword>
<dbReference type="InterPro" id="IPR001199">
    <property type="entry name" value="Cyt_B5-like_heme/steroid-bd"/>
</dbReference>
<dbReference type="SMART" id="SM01117">
    <property type="entry name" value="Cyt-b5"/>
    <property type="match status" value="1"/>
</dbReference>
<protein>
    <recommendedName>
        <fullName evidence="7">Cytochrome b5 heme-binding domain-containing protein</fullName>
    </recommendedName>
</protein>
<dbReference type="AlphaFoldDB" id="A0AAW1PX78"/>
<dbReference type="SUPFAM" id="SSF54585">
    <property type="entry name" value="Cdc48 domain 2-like"/>
    <property type="match status" value="1"/>
</dbReference>
<evidence type="ECO:0000256" key="5">
    <source>
        <dbReference type="ARBA" id="ARBA00023004"/>
    </source>
</evidence>
<dbReference type="PANTHER" id="PTHR19359">
    <property type="entry name" value="CYTOCHROME B5"/>
    <property type="match status" value="1"/>
</dbReference>
<dbReference type="Gene3D" id="3.10.330.10">
    <property type="match status" value="1"/>
</dbReference>
<evidence type="ECO:0000256" key="6">
    <source>
        <dbReference type="ARBA" id="ARBA00038168"/>
    </source>
</evidence>
<dbReference type="Pfam" id="PF00173">
    <property type="entry name" value="Cyt-b5"/>
    <property type="match status" value="1"/>
</dbReference>
<comment type="similarity">
    <text evidence="6">Belongs to the cytochrome b5 family.</text>
</comment>
<dbReference type="SUPFAM" id="SSF55856">
    <property type="entry name" value="Cytochrome b5-like heme/steroid binding domain"/>
    <property type="match status" value="1"/>
</dbReference>
<keyword evidence="2" id="KW-0479">Metal-binding</keyword>
<evidence type="ECO:0000313" key="8">
    <source>
        <dbReference type="EMBL" id="KAK9814395.1"/>
    </source>
</evidence>
<dbReference type="GO" id="GO:0020037">
    <property type="term" value="F:heme binding"/>
    <property type="evidence" value="ECO:0007669"/>
    <property type="project" value="TreeGrafter"/>
</dbReference>
<dbReference type="PANTHER" id="PTHR19359:SF95">
    <property type="entry name" value="CYTOCHROME B5 TYPE B"/>
    <property type="match status" value="1"/>
</dbReference>
<dbReference type="GO" id="GO:0046872">
    <property type="term" value="F:metal ion binding"/>
    <property type="evidence" value="ECO:0007669"/>
    <property type="project" value="UniProtKB-KW"/>
</dbReference>
<dbReference type="Proteomes" id="UP001489004">
    <property type="component" value="Unassembled WGS sequence"/>
</dbReference>
<keyword evidence="5" id="KW-0408">Iron</keyword>
<proteinExistence type="inferred from homology"/>
<comment type="caution">
    <text evidence="8">The sequence shown here is derived from an EMBL/GenBank/DDBJ whole genome shotgun (WGS) entry which is preliminary data.</text>
</comment>
<keyword evidence="4" id="KW-0067">ATP-binding</keyword>
<reference evidence="8 9" key="1">
    <citation type="journal article" date="2024" name="Nat. Commun.">
        <title>Phylogenomics reveals the evolutionary origins of lichenization in chlorophyte algae.</title>
        <authorList>
            <person name="Puginier C."/>
            <person name="Libourel C."/>
            <person name="Otte J."/>
            <person name="Skaloud P."/>
            <person name="Haon M."/>
            <person name="Grisel S."/>
            <person name="Petersen M."/>
            <person name="Berrin J.G."/>
            <person name="Delaux P.M."/>
            <person name="Dal Grande F."/>
            <person name="Keller J."/>
        </authorList>
    </citation>
    <scope>NUCLEOTIDE SEQUENCE [LARGE SCALE GENOMIC DNA]</scope>
    <source>
        <strain evidence="8 9">SAG 2043</strain>
    </source>
</reference>
<dbReference type="InterPro" id="IPR036400">
    <property type="entry name" value="Cyt_B5-like_heme/steroid_sf"/>
</dbReference>
<evidence type="ECO:0000256" key="1">
    <source>
        <dbReference type="ARBA" id="ARBA00022617"/>
    </source>
</evidence>
<keyword evidence="9" id="KW-1185">Reference proteome</keyword>
<evidence type="ECO:0000256" key="3">
    <source>
        <dbReference type="ARBA" id="ARBA00022741"/>
    </source>
</evidence>
<accession>A0AAW1PX78</accession>
<evidence type="ECO:0000256" key="2">
    <source>
        <dbReference type="ARBA" id="ARBA00022723"/>
    </source>
</evidence>
<sequence>MPSMRGIGPLSYSGNTKQTAKLEELPELPLRVISLEDVSVATCAGGCVLIHPETSEAWSPAVQPTSLVALSSGSDCVFTARADAAVPIGCIALDEAQQHNLHVAPAEVYNFSVFCPPKNEEFELCEVDAEVRLLKSREASCSGRVEVDGGKLASRFQKQYLGHVLAVTQQLVLTHEGANLVIRVTGAHALDEEAREEAVGYHCFRGLLTPETQIFLTAKSPGDQGGAASSCTASHHREPRNSEVVVVNNRTRAFRTPSHNIVNVYTRDGEWFPTKKRLLRPCILLTSAVRDDAQEVVNVTVDVDTLVFDRVLIYLEAEATGRPAPQFAAHHLEDLLAAAQTLGLRSLQDYCQTRLGGMDARLRLHSWSEIQQRNGEGACLLILDGMILDVKRWLPEHPGGSTIIPNQALNLDCARFFEVYHASRESFLYLKEFYIGELRPEDRPLVPCAPPSQDFLQQLRQYTTFRMPVDGHVRAFKSF</sequence>
<feature type="domain" description="Cytochrome b5 heme-binding" evidence="7">
    <location>
        <begin position="362"/>
        <end position="439"/>
    </location>
</feature>
<dbReference type="InterPro" id="IPR029067">
    <property type="entry name" value="CDC48_domain_2-like_sf"/>
</dbReference>
<dbReference type="InterPro" id="IPR050668">
    <property type="entry name" value="Cytochrome_b5"/>
</dbReference>
<dbReference type="GO" id="GO:0005524">
    <property type="term" value="F:ATP binding"/>
    <property type="evidence" value="ECO:0007669"/>
    <property type="project" value="UniProtKB-KW"/>
</dbReference>
<dbReference type="GO" id="GO:0016020">
    <property type="term" value="C:membrane"/>
    <property type="evidence" value="ECO:0007669"/>
    <property type="project" value="TreeGrafter"/>
</dbReference>
<dbReference type="EMBL" id="JALJOR010000007">
    <property type="protein sequence ID" value="KAK9814395.1"/>
    <property type="molecule type" value="Genomic_DNA"/>
</dbReference>
<dbReference type="PROSITE" id="PS50255">
    <property type="entry name" value="CYTOCHROME_B5_2"/>
    <property type="match status" value="1"/>
</dbReference>
<evidence type="ECO:0000259" key="7">
    <source>
        <dbReference type="PROSITE" id="PS50255"/>
    </source>
</evidence>
<dbReference type="Gene3D" id="3.10.120.10">
    <property type="entry name" value="Cytochrome b5-like heme/steroid binding domain"/>
    <property type="match status" value="1"/>
</dbReference>
<keyword evidence="1" id="KW-0349">Heme</keyword>
<evidence type="ECO:0000313" key="9">
    <source>
        <dbReference type="Proteomes" id="UP001489004"/>
    </source>
</evidence>
<evidence type="ECO:0000256" key="4">
    <source>
        <dbReference type="ARBA" id="ARBA00022840"/>
    </source>
</evidence>
<organism evidence="8 9">
    <name type="scientific">[Myrmecia] bisecta</name>
    <dbReference type="NCBI Taxonomy" id="41462"/>
    <lineage>
        <taxon>Eukaryota</taxon>
        <taxon>Viridiplantae</taxon>
        <taxon>Chlorophyta</taxon>
        <taxon>core chlorophytes</taxon>
        <taxon>Trebouxiophyceae</taxon>
        <taxon>Trebouxiales</taxon>
        <taxon>Trebouxiaceae</taxon>
        <taxon>Myrmecia</taxon>
    </lineage>
</organism>